<feature type="compositionally biased region" description="Polar residues" evidence="3">
    <location>
        <begin position="824"/>
        <end position="883"/>
    </location>
</feature>
<reference evidence="6" key="1">
    <citation type="submission" date="2021-02" db="EMBL/GenBank/DDBJ databases">
        <title>Comparative genomics reveals that relaxation of natural selection precedes convergent phenotypic evolution of cavefish.</title>
        <authorList>
            <person name="Peng Z."/>
        </authorList>
    </citation>
    <scope>NUCLEOTIDE SEQUENCE</scope>
    <source>
        <tissue evidence="6">Muscle</tissue>
    </source>
</reference>
<feature type="compositionally biased region" description="Polar residues" evidence="3">
    <location>
        <begin position="515"/>
        <end position="525"/>
    </location>
</feature>
<dbReference type="Pfam" id="PF00147">
    <property type="entry name" value="Fibrinogen_C"/>
    <property type="match status" value="1"/>
</dbReference>
<keyword evidence="1" id="KW-1015">Disulfide bond</keyword>
<dbReference type="Proteomes" id="UP001059041">
    <property type="component" value="Linkage Group LG3"/>
</dbReference>
<gene>
    <name evidence="6" type="ORF">IRJ41_022225</name>
</gene>
<keyword evidence="7" id="KW-1185">Reference proteome</keyword>
<evidence type="ECO:0000256" key="4">
    <source>
        <dbReference type="SAM" id="SignalP"/>
    </source>
</evidence>
<keyword evidence="2" id="KW-0175">Coiled coil</keyword>
<feature type="signal peptide" evidence="4">
    <location>
        <begin position="1"/>
        <end position="18"/>
    </location>
</feature>
<feature type="chain" id="PRO_5040975401" description="Fibrinogen C-terminal domain-containing protein" evidence="4">
    <location>
        <begin position="19"/>
        <end position="1764"/>
    </location>
</feature>
<feature type="compositionally biased region" description="Polar residues" evidence="3">
    <location>
        <begin position="738"/>
        <end position="765"/>
    </location>
</feature>
<dbReference type="InterPro" id="IPR036056">
    <property type="entry name" value="Fibrinogen-like_C"/>
</dbReference>
<feature type="domain" description="Fibrinogen C-terminal" evidence="5">
    <location>
        <begin position="1529"/>
        <end position="1761"/>
    </location>
</feature>
<evidence type="ECO:0000313" key="7">
    <source>
        <dbReference type="Proteomes" id="UP001059041"/>
    </source>
</evidence>
<dbReference type="CDD" id="cd00087">
    <property type="entry name" value="FReD"/>
    <property type="match status" value="1"/>
</dbReference>
<feature type="compositionally biased region" description="Basic and acidic residues" evidence="3">
    <location>
        <begin position="884"/>
        <end position="896"/>
    </location>
</feature>
<feature type="coiled-coil region" evidence="2">
    <location>
        <begin position="63"/>
        <end position="93"/>
    </location>
</feature>
<feature type="region of interest" description="Disordered" evidence="3">
    <location>
        <begin position="738"/>
        <end position="908"/>
    </location>
</feature>
<feature type="compositionally biased region" description="Basic and acidic residues" evidence="3">
    <location>
        <begin position="1283"/>
        <end position="1293"/>
    </location>
</feature>
<feature type="region of interest" description="Disordered" evidence="3">
    <location>
        <begin position="511"/>
        <end position="549"/>
    </location>
</feature>
<organism evidence="6 7">
    <name type="scientific">Triplophysa rosa</name>
    <name type="common">Cave loach</name>
    <dbReference type="NCBI Taxonomy" id="992332"/>
    <lineage>
        <taxon>Eukaryota</taxon>
        <taxon>Metazoa</taxon>
        <taxon>Chordata</taxon>
        <taxon>Craniata</taxon>
        <taxon>Vertebrata</taxon>
        <taxon>Euteleostomi</taxon>
        <taxon>Actinopterygii</taxon>
        <taxon>Neopterygii</taxon>
        <taxon>Teleostei</taxon>
        <taxon>Ostariophysi</taxon>
        <taxon>Cypriniformes</taxon>
        <taxon>Nemacheilidae</taxon>
        <taxon>Triplophysa</taxon>
    </lineage>
</organism>
<dbReference type="SMART" id="SM00186">
    <property type="entry name" value="FBG"/>
    <property type="match status" value="1"/>
</dbReference>
<dbReference type="EMBL" id="JAFHDT010000003">
    <property type="protein sequence ID" value="KAI7811951.1"/>
    <property type="molecule type" value="Genomic_DNA"/>
</dbReference>
<feature type="compositionally biased region" description="Polar residues" evidence="3">
    <location>
        <begin position="1342"/>
        <end position="1372"/>
    </location>
</feature>
<evidence type="ECO:0000256" key="1">
    <source>
        <dbReference type="ARBA" id="ARBA00023157"/>
    </source>
</evidence>
<dbReference type="PROSITE" id="PS51406">
    <property type="entry name" value="FIBRINOGEN_C_2"/>
    <property type="match status" value="1"/>
</dbReference>
<feature type="compositionally biased region" description="Polar residues" evidence="3">
    <location>
        <begin position="537"/>
        <end position="549"/>
    </location>
</feature>
<dbReference type="PROSITE" id="PS00514">
    <property type="entry name" value="FIBRINOGEN_C_1"/>
    <property type="match status" value="1"/>
</dbReference>
<dbReference type="PANTHER" id="PTHR19143:SF189">
    <property type="entry name" value="FIBROLEUKIN"/>
    <property type="match status" value="1"/>
</dbReference>
<evidence type="ECO:0000256" key="2">
    <source>
        <dbReference type="SAM" id="Coils"/>
    </source>
</evidence>
<feature type="compositionally biased region" description="Polar residues" evidence="3">
    <location>
        <begin position="1296"/>
        <end position="1326"/>
    </location>
</feature>
<dbReference type="SUPFAM" id="SSF56496">
    <property type="entry name" value="Fibrinogen C-terminal domain-like"/>
    <property type="match status" value="1"/>
</dbReference>
<evidence type="ECO:0000259" key="5">
    <source>
        <dbReference type="PROSITE" id="PS51406"/>
    </source>
</evidence>
<evidence type="ECO:0000256" key="3">
    <source>
        <dbReference type="SAM" id="MobiDB-lite"/>
    </source>
</evidence>
<dbReference type="InterPro" id="IPR020837">
    <property type="entry name" value="Fibrinogen_CS"/>
</dbReference>
<feature type="compositionally biased region" description="Polar residues" evidence="3">
    <location>
        <begin position="114"/>
        <end position="123"/>
    </location>
</feature>
<protein>
    <recommendedName>
        <fullName evidence="5">Fibrinogen C-terminal domain-containing protein</fullName>
    </recommendedName>
</protein>
<feature type="region of interest" description="Disordered" evidence="3">
    <location>
        <begin position="1264"/>
        <end position="1379"/>
    </location>
</feature>
<dbReference type="PANTHER" id="PTHR19143">
    <property type="entry name" value="FIBRINOGEN/TENASCIN/ANGIOPOEITIN"/>
    <property type="match status" value="1"/>
</dbReference>
<name>A0A9W7X1J3_TRIRA</name>
<dbReference type="NCBIfam" id="NF040941">
    <property type="entry name" value="GGGWT_bact"/>
    <property type="match status" value="1"/>
</dbReference>
<evidence type="ECO:0000313" key="6">
    <source>
        <dbReference type="EMBL" id="KAI7811951.1"/>
    </source>
</evidence>
<feature type="region of interest" description="Disordered" evidence="3">
    <location>
        <begin position="390"/>
        <end position="411"/>
    </location>
</feature>
<sequence length="1764" mass="195472">MWLSALYIWGCLLAFSACDSCSEPEDAASWVRLKPLGNCEDEENVCPYRITLPPLSIQLPKPFRELEKMSKELQNLKELVNRLRRDCQECKERQRVERGGWWDHGEDEERRTQSVKQNMSSAERQSHNGEQMVRIVISPPPQGDTEEINHSSLERQRWNNDRWSDADQITIDQSSEMSREVTIFDPSLEETSEDIYEVKQAFSPSTEETDTQRKIQLGELIKSSVPRRTDTVQSVTHGSEMVKIFNPSLGEIPEDISKEKQVFSPTTEERERTFQEAELLESPIPRTKDFVQSPTHRKQQPNMFRERNLKNISGILAVRRRVQNMTDTNGLSSNSGDANTKTMDLSISAGNRRIVNFSRAGGPLRPKTYINSRTKASEENRLRNPAAVRMHSQGGNKTVKTGPIGSGFSPGRSGVMRVKESLHIANSNPGTNSGLTISTHDEKITTINPKPGTNIGIIGSNEDEKNAIRNPKPGTNSRLTHLTDQKITIINPKHGTNSGLNPSTHDENIAIVNPNPGTNSRLTPSTDEKMTTKPKPGTNSGQTTSTENENMTIINPNTGIHEPMTPTTINPKLGTTCELNPSTEDENMAKINPNTGIKIEQISTEDERMTITSPQPVTNSRLTPSTDEKMIIINPKLGTNSGLNPSIEDENIAIVNPKPGTNSQLTPSTDEEMTIINPKPFTNSRLTLSTDEKMTTNTKPDNNSRLTTSTDDEDIAIINPNHGTKNGEIISTEDEKMTATSSKSGTSISLTPSTNEKMTITNPKLGTNIRLIPSTADGKLTNPKPGTNTRLTPSTDDGKKTITNPKPGINSRPTLSTKDEKMTTTKPKPGTNSRLSSSTDEGKSTTTNSKPISNSGLTPSTGGKRIMTTNPKPGTNSRLTPSTHVEKMAKEEHTSTESDPGTDSENDLKDARQVTVDGEENFRKLNKTVITRVPTNLRTEDRGDVSHTAQTTNKSIFSVMNRVKQPNSIKVENEHMGLNASMVTSSTADISPSAGEADSTFPGRRVDKENYLTPITGTKTESGQEDLGSTVLDAFNERETNPLTSDETQMGTFIEEANEKKTPGSVKKDLLRNPKVPQLETDLVNPTLVPSVKITSTNLKVSTTSKTGQGTRILKPGSISHREDVGNIQPTNSKTNISRMREASNVRFVKNITRVMPKLPIRPGRHPTTVNPSGGPKLHMINKMSGNSSVVLPSNSSISGRNVNFGRRNSSVMMKPSYVRSRPSFQTEPNTSRGFKTNVSTVTHFITPTGEISTDRTEEIKHKTQAMGSHVLHKNTSTGSKSRNADEVQDRVGGHSSESVLTSKVVSGTEVSNNENSLHTGASDSLNDGKESKQFALEPTDQHPSTQQKELSGVNQKSQPATSNNPRVSFTVTDHEESTKHIPPVTIKHEDMVKNISQDTASTPISFENTVATRELELIELNEDKVQKYSGDVLSNPNSVSDVRGNNGERYTIPVVLETLANVEEIKGSKVFSLSPEDTADGFKTIAVRDEVTQKEQAENKIQSTCEGDCITTPTQQTTTQSRPAFESERGRGLPQDCADYITKARKNGVYRVTPRSKNTTFYVPCDMETSGGGWTLIQQRFNGSISFNRTWDEYKRGFGKLMGEFWLGNDKIHWLTQARNMSLRIELEDFEGVREYAHYDHFHVANESQQYRLSIGGYSGTAGNAMQFNEKYNHDQKLFTTPDRDNDLYPSGNCGAYYSSGWWFDACMSANLNGKYYHTKYKGVRNGIFWGTWHNITMEYYPTNVRQSFKTVRMMIRPRSYAN</sequence>
<comment type="caution">
    <text evidence="6">The sequence shown here is derived from an EMBL/GenBank/DDBJ whole genome shotgun (WGS) entry which is preliminary data.</text>
</comment>
<proteinExistence type="predicted"/>
<dbReference type="InterPro" id="IPR014716">
    <property type="entry name" value="Fibrinogen_a/b/g_C_1"/>
</dbReference>
<dbReference type="InterPro" id="IPR002181">
    <property type="entry name" value="Fibrinogen_a/b/g_C_dom"/>
</dbReference>
<keyword evidence="4" id="KW-0732">Signal</keyword>
<feature type="region of interest" description="Disordered" evidence="3">
    <location>
        <begin position="106"/>
        <end position="128"/>
    </location>
</feature>
<feature type="region of interest" description="Disordered" evidence="3">
    <location>
        <begin position="1220"/>
        <end position="1239"/>
    </location>
</feature>
<feature type="compositionally biased region" description="Polar residues" evidence="3">
    <location>
        <begin position="1223"/>
        <end position="1239"/>
    </location>
</feature>
<dbReference type="GO" id="GO:0005615">
    <property type="term" value="C:extracellular space"/>
    <property type="evidence" value="ECO:0007669"/>
    <property type="project" value="TreeGrafter"/>
</dbReference>
<feature type="region of interest" description="Disordered" evidence="3">
    <location>
        <begin position="1513"/>
        <end position="1532"/>
    </location>
</feature>
<feature type="compositionally biased region" description="Polar residues" evidence="3">
    <location>
        <begin position="784"/>
        <end position="795"/>
    </location>
</feature>
<dbReference type="InterPro" id="IPR050373">
    <property type="entry name" value="Fibrinogen_C-term_domain"/>
</dbReference>
<accession>A0A9W7X1J3</accession>
<dbReference type="Gene3D" id="3.90.215.10">
    <property type="entry name" value="Gamma Fibrinogen, chain A, domain 1"/>
    <property type="match status" value="1"/>
</dbReference>